<evidence type="ECO:0000313" key="2">
    <source>
        <dbReference type="WBParaSite" id="ALUE_0002095101-mRNA-1"/>
    </source>
</evidence>
<accession>A0A0M3IQC3</accession>
<organism evidence="1 2">
    <name type="scientific">Ascaris lumbricoides</name>
    <name type="common">Giant roundworm</name>
    <dbReference type="NCBI Taxonomy" id="6252"/>
    <lineage>
        <taxon>Eukaryota</taxon>
        <taxon>Metazoa</taxon>
        <taxon>Ecdysozoa</taxon>
        <taxon>Nematoda</taxon>
        <taxon>Chromadorea</taxon>
        <taxon>Rhabditida</taxon>
        <taxon>Spirurina</taxon>
        <taxon>Ascaridomorpha</taxon>
        <taxon>Ascaridoidea</taxon>
        <taxon>Ascarididae</taxon>
        <taxon>Ascaris</taxon>
    </lineage>
</organism>
<dbReference type="AlphaFoldDB" id="A0A0M3IQC3"/>
<proteinExistence type="predicted"/>
<dbReference type="WBParaSite" id="ALUE_0002095101-mRNA-1">
    <property type="protein sequence ID" value="ALUE_0002095101-mRNA-1"/>
    <property type="gene ID" value="ALUE_0002095101"/>
</dbReference>
<reference evidence="2" key="1">
    <citation type="submission" date="2017-02" db="UniProtKB">
        <authorList>
            <consortium name="WormBaseParasite"/>
        </authorList>
    </citation>
    <scope>IDENTIFICATION</scope>
</reference>
<evidence type="ECO:0000313" key="1">
    <source>
        <dbReference type="Proteomes" id="UP000036681"/>
    </source>
</evidence>
<name>A0A0M3IQC3_ASCLU</name>
<protein>
    <submittedName>
        <fullName evidence="2">GrpE protein homolog</fullName>
    </submittedName>
</protein>
<sequence length="98" mass="11754">MRNYLLWYNFIENSYKLIFMMNKLDVKQSKWYILSDNSVCSSENQKTEEEEINRNRVDRRSEDTNLISFLSANIKVRGMRPFDPLFHRGVIVAMKKPT</sequence>
<keyword evidence="1" id="KW-1185">Reference proteome</keyword>
<dbReference type="Proteomes" id="UP000036681">
    <property type="component" value="Unplaced"/>
</dbReference>